<comment type="cofactor">
    <cofactor evidence="8">
        <name>Zn(2+)</name>
        <dbReference type="ChEBI" id="CHEBI:29105"/>
    </cofactor>
    <text evidence="8">Binds 2 Zn(2+) ions per subunit.</text>
</comment>
<comment type="similarity">
    <text evidence="2">Belongs to the metallo-dependent hydrolases superfamily. DHOase family. Class I DHOase subfamily.</text>
</comment>
<evidence type="ECO:0000256" key="6">
    <source>
        <dbReference type="ARBA" id="ARBA00022801"/>
    </source>
</evidence>
<evidence type="ECO:0000256" key="2">
    <source>
        <dbReference type="ARBA" id="ARBA00010286"/>
    </source>
</evidence>
<feature type="binding site" evidence="8">
    <location>
        <position position="61"/>
    </location>
    <ligand>
        <name>Zn(2+)</name>
        <dbReference type="ChEBI" id="CHEBI:29105"/>
        <label>1</label>
    </ligand>
</feature>
<dbReference type="EMBL" id="BFAG01000008">
    <property type="protein sequence ID" value="GBF06267.1"/>
    <property type="molecule type" value="Genomic_DNA"/>
</dbReference>
<dbReference type="HAMAP" id="MF_01645">
    <property type="entry name" value="Hydantoinase"/>
    <property type="match status" value="1"/>
</dbReference>
<dbReference type="GO" id="GO:0004038">
    <property type="term" value="F:allantoinase activity"/>
    <property type="evidence" value="ECO:0007669"/>
    <property type="project" value="UniProtKB-UniRule"/>
</dbReference>
<dbReference type="UniPathway" id="UPA00395">
    <property type="reaction ID" value="UER00653"/>
</dbReference>
<dbReference type="InterPro" id="IPR032466">
    <property type="entry name" value="Metal_Hydrolase"/>
</dbReference>
<dbReference type="InterPro" id="IPR017593">
    <property type="entry name" value="Allantoinase"/>
</dbReference>
<dbReference type="InterPro" id="IPR047604">
    <property type="entry name" value="Allantoinase_bact"/>
</dbReference>
<evidence type="ECO:0000256" key="8">
    <source>
        <dbReference type="HAMAP-Rule" id="MF_01645"/>
    </source>
</evidence>
<dbReference type="Pfam" id="PF01979">
    <property type="entry name" value="Amidohydro_1"/>
    <property type="match status" value="1"/>
</dbReference>
<feature type="domain" description="Amidohydrolase-related" evidence="10">
    <location>
        <begin position="51"/>
        <end position="428"/>
    </location>
</feature>
<keyword evidence="4 8" id="KW-0659">Purine metabolism</keyword>
<dbReference type="OrthoDB" id="9765462at2"/>
<evidence type="ECO:0000256" key="5">
    <source>
        <dbReference type="ARBA" id="ARBA00022723"/>
    </source>
</evidence>
<feature type="binding site" description="via carbamate group" evidence="8">
    <location>
        <position position="146"/>
    </location>
    <ligand>
        <name>Zn(2+)</name>
        <dbReference type="ChEBI" id="CHEBI:29105"/>
        <label>1</label>
    </ligand>
</feature>
<dbReference type="Gene3D" id="3.20.20.140">
    <property type="entry name" value="Metal-dependent hydrolases"/>
    <property type="match status" value="1"/>
</dbReference>
<feature type="binding site" evidence="8">
    <location>
        <position position="182"/>
    </location>
    <ligand>
        <name>Zn(2+)</name>
        <dbReference type="ChEBI" id="CHEBI:29105"/>
        <label>2</label>
    </ligand>
</feature>
<dbReference type="InterPro" id="IPR002195">
    <property type="entry name" value="Dihydroorotase_CS"/>
</dbReference>
<evidence type="ECO:0000256" key="3">
    <source>
        <dbReference type="ARBA" id="ARBA00011881"/>
    </source>
</evidence>
<feature type="binding site" evidence="8">
    <location>
        <position position="311"/>
    </location>
    <ligand>
        <name>Zn(2+)</name>
        <dbReference type="ChEBI" id="CHEBI:29105"/>
        <label>1</label>
    </ligand>
</feature>
<comment type="subunit">
    <text evidence="3 8">Homotetramer.</text>
</comment>
<sequence length="460" mass="49799">MYDLLIRGGSLVREDGIETADLGIAEGRIVDLAPELDGPAREELDARGLHVFPGAVDIHVHFNEPGRTEWEGLSTGSRALIAGGGTTFADMPLNSTPPVLDRATFEAKRQAAERGSHADFALWGGLTPRNMDRLPELAGAGAVGFKAFMSHSGLEEFESPDDYTLYEGMRLARELGLIVALHAESNSITQGLSARIRSEGGRSVRDYLRSRPAIAEVEAVSRALLLAEETGARLHLVHLSTGRAVTLAAEAKARGVDVSLETCPHYLCFTGEDMERLGAVLKCAPPLRDAGEVEALWTAIREGRIDTIGSDHSPSTLDLKERADFFEVWGGIGGVQSTLGVLLTEGRARGLTLPHIARLLARTPAERFGLTGKGRVEPGFDADLVLVDLDAEWVHTAEDLHTRWKYSPYLGRTFRGRVRRTLLRGQTVYADGPHSGGTFPTPPQGRFLRPAAPTPQEVTP</sequence>
<keyword evidence="5 8" id="KW-0479">Metal-binding</keyword>
<comment type="PTM">
    <text evidence="8">Carboxylation allows a single lysine to coordinate two zinc ions.</text>
</comment>
<evidence type="ECO:0000256" key="1">
    <source>
        <dbReference type="ARBA" id="ARBA00002368"/>
    </source>
</evidence>
<evidence type="ECO:0000256" key="4">
    <source>
        <dbReference type="ARBA" id="ARBA00022631"/>
    </source>
</evidence>
<keyword evidence="7 8" id="KW-0862">Zinc</keyword>
<protein>
    <recommendedName>
        <fullName evidence="8">Allantoinase</fullName>
        <ecNumber evidence="8">3.5.2.5</ecNumber>
    </recommendedName>
    <alternativeName>
        <fullName evidence="8">Allantoin-utilizing enzyme</fullName>
    </alternativeName>
</protein>
<accession>A0A2I9DU87</accession>
<dbReference type="GO" id="GO:0000256">
    <property type="term" value="P:allantoin catabolic process"/>
    <property type="evidence" value="ECO:0007669"/>
    <property type="project" value="UniProtKB-UniRule"/>
</dbReference>
<dbReference type="GO" id="GO:0005737">
    <property type="term" value="C:cytoplasm"/>
    <property type="evidence" value="ECO:0007669"/>
    <property type="project" value="TreeGrafter"/>
</dbReference>
<comment type="function">
    <text evidence="8">Catalyzes the conversion of allantoin (5-ureidohydantoin) to allantoic acid by hydrolytic cleavage of the five-member hydantoin ring.</text>
</comment>
<evidence type="ECO:0000259" key="10">
    <source>
        <dbReference type="Pfam" id="PF01979"/>
    </source>
</evidence>
<evidence type="ECO:0000256" key="7">
    <source>
        <dbReference type="ARBA" id="ARBA00022833"/>
    </source>
</evidence>
<feature type="binding site" evidence="8">
    <location>
        <position position="59"/>
    </location>
    <ligand>
        <name>Zn(2+)</name>
        <dbReference type="ChEBI" id="CHEBI:29105"/>
        <label>1</label>
    </ligand>
</feature>
<dbReference type="SUPFAM" id="SSF51338">
    <property type="entry name" value="Composite domain of metallo-dependent hydrolases"/>
    <property type="match status" value="1"/>
</dbReference>
<dbReference type="SUPFAM" id="SSF51556">
    <property type="entry name" value="Metallo-dependent hydrolases"/>
    <property type="match status" value="1"/>
</dbReference>
<keyword evidence="12" id="KW-1185">Reference proteome</keyword>
<dbReference type="InterPro" id="IPR006680">
    <property type="entry name" value="Amidohydro-rel"/>
</dbReference>
<dbReference type="GO" id="GO:0050897">
    <property type="term" value="F:cobalt ion binding"/>
    <property type="evidence" value="ECO:0007669"/>
    <property type="project" value="InterPro"/>
</dbReference>
<comment type="function">
    <text evidence="1">Catalyzes the reversible cyclization of carbamoyl aspartate to dihydroorotate.</text>
</comment>
<comment type="similarity">
    <text evidence="8">Belongs to the metallo-dependent hydrolases superfamily. Allantoinase family.</text>
</comment>
<dbReference type="EC" id="3.5.2.5" evidence="8"/>
<dbReference type="Proteomes" id="UP000236569">
    <property type="component" value="Unassembled WGS sequence"/>
</dbReference>
<reference evidence="12" key="1">
    <citation type="submission" date="2018-01" db="EMBL/GenBank/DDBJ databases">
        <title>Draft Genome Sequence of the Radioresistant Bacterium Deinococcus aerius TR0125, Isolated from the Higher Atmosphere above Japan.</title>
        <authorList>
            <person name="Satoh K."/>
            <person name="Arai H."/>
            <person name="Sanzen T."/>
            <person name="Kawaguchi Y."/>
            <person name="Hayashi H."/>
            <person name="Yokobori S."/>
            <person name="Yamagishi A."/>
            <person name="Oono Y."/>
            <person name="Narumi I."/>
        </authorList>
    </citation>
    <scope>NUCLEOTIDE SEQUENCE [LARGE SCALE GENOMIC DNA]</scope>
    <source>
        <strain evidence="12">TR0125</strain>
    </source>
</reference>
<evidence type="ECO:0000313" key="11">
    <source>
        <dbReference type="EMBL" id="GBF06267.1"/>
    </source>
</evidence>
<comment type="pathway">
    <text evidence="8">Nitrogen metabolism; (S)-allantoin degradation; allantoate from (S)-allantoin: step 1/1.</text>
</comment>
<feature type="binding site" evidence="8">
    <location>
        <position position="238"/>
    </location>
    <ligand>
        <name>Zn(2+)</name>
        <dbReference type="ChEBI" id="CHEBI:29105"/>
        <label>2</label>
    </ligand>
</feature>
<comment type="catalytic activity">
    <reaction evidence="8">
        <text>(S)-allantoin + H2O = allantoate + H(+)</text>
        <dbReference type="Rhea" id="RHEA:17029"/>
        <dbReference type="ChEBI" id="CHEBI:15377"/>
        <dbReference type="ChEBI" id="CHEBI:15378"/>
        <dbReference type="ChEBI" id="CHEBI:15678"/>
        <dbReference type="ChEBI" id="CHEBI:17536"/>
        <dbReference type="EC" id="3.5.2.5"/>
    </reaction>
</comment>
<feature type="binding site" description="via carbamate group" evidence="8">
    <location>
        <position position="146"/>
    </location>
    <ligand>
        <name>Zn(2+)</name>
        <dbReference type="ChEBI" id="CHEBI:29105"/>
        <label>2</label>
    </ligand>
</feature>
<dbReference type="NCBIfam" id="TIGR00857">
    <property type="entry name" value="pyrC_multi"/>
    <property type="match status" value="1"/>
</dbReference>
<keyword evidence="6 8" id="KW-0378">Hydrolase</keyword>
<comment type="caution">
    <text evidence="11">The sequence shown here is derived from an EMBL/GenBank/DDBJ whole genome shotgun (WGS) entry which is preliminary data.</text>
</comment>
<dbReference type="NCBIfam" id="TIGR03178">
    <property type="entry name" value="allantoinase"/>
    <property type="match status" value="1"/>
</dbReference>
<dbReference type="PROSITE" id="PS00482">
    <property type="entry name" value="DIHYDROOROTASE_1"/>
    <property type="match status" value="1"/>
</dbReference>
<dbReference type="InterPro" id="IPR011059">
    <property type="entry name" value="Metal-dep_hydrolase_composite"/>
</dbReference>
<organism evidence="11 12">
    <name type="scientific">Deinococcus aerius</name>
    <dbReference type="NCBI Taxonomy" id="200253"/>
    <lineage>
        <taxon>Bacteria</taxon>
        <taxon>Thermotogati</taxon>
        <taxon>Deinococcota</taxon>
        <taxon>Deinococci</taxon>
        <taxon>Deinococcales</taxon>
        <taxon>Deinococcaceae</taxon>
        <taxon>Deinococcus</taxon>
    </lineage>
</organism>
<dbReference type="Gene3D" id="2.30.40.10">
    <property type="entry name" value="Urease, subunit C, domain 1"/>
    <property type="match status" value="1"/>
</dbReference>
<dbReference type="InterPro" id="IPR050138">
    <property type="entry name" value="DHOase/Allantoinase_Hydrolase"/>
</dbReference>
<proteinExistence type="inferred from homology"/>
<dbReference type="PANTHER" id="PTHR43668:SF4">
    <property type="entry name" value="ALLANTOINASE"/>
    <property type="match status" value="1"/>
</dbReference>
<evidence type="ECO:0000313" key="12">
    <source>
        <dbReference type="Proteomes" id="UP000236569"/>
    </source>
</evidence>
<name>A0A2I9DU87_9DEIO</name>
<dbReference type="GO" id="GO:0008270">
    <property type="term" value="F:zinc ion binding"/>
    <property type="evidence" value="ECO:0007669"/>
    <property type="project" value="InterPro"/>
</dbReference>
<dbReference type="NCBIfam" id="NF004839">
    <property type="entry name" value="PRK06189.1"/>
    <property type="match status" value="1"/>
</dbReference>
<dbReference type="PANTHER" id="PTHR43668">
    <property type="entry name" value="ALLANTOINASE"/>
    <property type="match status" value="1"/>
</dbReference>
<dbReference type="GO" id="GO:0006145">
    <property type="term" value="P:purine nucleobase catabolic process"/>
    <property type="evidence" value="ECO:0007669"/>
    <property type="project" value="TreeGrafter"/>
</dbReference>
<feature type="modified residue" description="N6-carboxylysine" evidence="8">
    <location>
        <position position="146"/>
    </location>
</feature>
<evidence type="ECO:0000256" key="9">
    <source>
        <dbReference type="SAM" id="MobiDB-lite"/>
    </source>
</evidence>
<gene>
    <name evidence="8" type="primary">allB</name>
    <name evidence="11" type="ORF">DAERI_080058</name>
</gene>
<feature type="region of interest" description="Disordered" evidence="9">
    <location>
        <begin position="429"/>
        <end position="460"/>
    </location>
</feature>
<dbReference type="RefSeq" id="WP_103129652.1">
    <property type="nucleotide sequence ID" value="NZ_BFAG01000008.1"/>
</dbReference>
<dbReference type="AlphaFoldDB" id="A0A2I9DU87"/>